<gene>
    <name evidence="1" type="ORF">GCM10009332_05810</name>
</gene>
<accession>A0A917N6N7</accession>
<keyword evidence="2" id="KW-1185">Reference proteome</keyword>
<evidence type="ECO:0000313" key="1">
    <source>
        <dbReference type="EMBL" id="GGI71368.1"/>
    </source>
</evidence>
<dbReference type="Proteomes" id="UP000613743">
    <property type="component" value="Unassembled WGS sequence"/>
</dbReference>
<organism evidence="1 2">
    <name type="scientific">Shewanella gelidii</name>
    <dbReference type="NCBI Taxonomy" id="1642821"/>
    <lineage>
        <taxon>Bacteria</taxon>
        <taxon>Pseudomonadati</taxon>
        <taxon>Pseudomonadota</taxon>
        <taxon>Gammaproteobacteria</taxon>
        <taxon>Alteromonadales</taxon>
        <taxon>Shewanellaceae</taxon>
        <taxon>Shewanella</taxon>
    </lineage>
</organism>
<name>A0A917N6N7_9GAMM</name>
<protein>
    <submittedName>
        <fullName evidence="1">Uncharacterized protein</fullName>
    </submittedName>
</protein>
<comment type="caution">
    <text evidence="1">The sequence shown here is derived from an EMBL/GenBank/DDBJ whole genome shotgun (WGS) entry which is preliminary data.</text>
</comment>
<reference evidence="1" key="1">
    <citation type="journal article" date="2014" name="Int. J. Syst. Evol. Microbiol.">
        <title>Complete genome sequence of Corynebacterium casei LMG S-19264T (=DSM 44701T), isolated from a smear-ripened cheese.</title>
        <authorList>
            <consortium name="US DOE Joint Genome Institute (JGI-PGF)"/>
            <person name="Walter F."/>
            <person name="Albersmeier A."/>
            <person name="Kalinowski J."/>
            <person name="Ruckert C."/>
        </authorList>
    </citation>
    <scope>NUCLEOTIDE SEQUENCE</scope>
    <source>
        <strain evidence="1">JCM 30804</strain>
    </source>
</reference>
<sequence length="43" mass="4993">MLRVIRNIVLAYALWLVIQDVSDYMESESVETLFAYIVEQAEA</sequence>
<reference evidence="1" key="2">
    <citation type="submission" date="2020-09" db="EMBL/GenBank/DDBJ databases">
        <authorList>
            <person name="Sun Q."/>
            <person name="Ohkuma M."/>
        </authorList>
    </citation>
    <scope>NUCLEOTIDE SEQUENCE</scope>
    <source>
        <strain evidence="1">JCM 30804</strain>
    </source>
</reference>
<proteinExistence type="predicted"/>
<evidence type="ECO:0000313" key="2">
    <source>
        <dbReference type="Proteomes" id="UP000613743"/>
    </source>
</evidence>
<dbReference type="EMBL" id="BMPZ01000001">
    <property type="protein sequence ID" value="GGI71368.1"/>
    <property type="molecule type" value="Genomic_DNA"/>
</dbReference>
<dbReference type="AlphaFoldDB" id="A0A917N6N7"/>